<dbReference type="Gene3D" id="1.10.101.10">
    <property type="entry name" value="PGBD-like superfamily/PGBD"/>
    <property type="match status" value="1"/>
</dbReference>
<dbReference type="InterPro" id="IPR002477">
    <property type="entry name" value="Peptidoglycan-bd-like"/>
</dbReference>
<comment type="caution">
    <text evidence="3">The sequence shown here is derived from an EMBL/GenBank/DDBJ whole genome shotgun (WGS) entry which is preliminary data.</text>
</comment>
<keyword evidence="3" id="KW-0282">Flagellum</keyword>
<dbReference type="InterPro" id="IPR002901">
    <property type="entry name" value="MGlyc_endo_b_GlcNAc-like_dom"/>
</dbReference>
<dbReference type="PANTHER" id="PTHR33308:SF9">
    <property type="entry name" value="PEPTIDOGLYCAN HYDROLASE FLGJ"/>
    <property type="match status" value="1"/>
</dbReference>
<organism evidence="3 4">
    <name type="scientific">Mangrovibacter plantisponsor</name>
    <dbReference type="NCBI Taxonomy" id="451513"/>
    <lineage>
        <taxon>Bacteria</taxon>
        <taxon>Pseudomonadati</taxon>
        <taxon>Pseudomonadota</taxon>
        <taxon>Gammaproteobacteria</taxon>
        <taxon>Enterobacterales</taxon>
        <taxon>Enterobacteriaceae</taxon>
        <taxon>Mangrovibacter</taxon>
    </lineage>
</organism>
<dbReference type="PRINTS" id="PR01002">
    <property type="entry name" value="FLGFLGJ"/>
</dbReference>
<dbReference type="Gene3D" id="1.10.530.10">
    <property type="match status" value="1"/>
</dbReference>
<dbReference type="SUPFAM" id="SSF53955">
    <property type="entry name" value="Lysozyme-like"/>
    <property type="match status" value="1"/>
</dbReference>
<dbReference type="EMBL" id="QGTS01000002">
    <property type="protein sequence ID" value="PWW11402.1"/>
    <property type="molecule type" value="Genomic_DNA"/>
</dbReference>
<gene>
    <name evidence="3" type="ORF">DES37_1024</name>
</gene>
<keyword evidence="3" id="KW-0969">Cilium</keyword>
<dbReference type="GO" id="GO:0004040">
    <property type="term" value="F:amidase activity"/>
    <property type="evidence" value="ECO:0007669"/>
    <property type="project" value="InterPro"/>
</dbReference>
<evidence type="ECO:0000313" key="4">
    <source>
        <dbReference type="Proteomes" id="UP000246744"/>
    </source>
</evidence>
<dbReference type="InterPro" id="IPR036366">
    <property type="entry name" value="PGBDSf"/>
</dbReference>
<dbReference type="OrthoDB" id="6444570at2"/>
<dbReference type="SUPFAM" id="SSF47090">
    <property type="entry name" value="PGBD-like"/>
    <property type="match status" value="1"/>
</dbReference>
<dbReference type="SMART" id="SM00047">
    <property type="entry name" value="LYZ2"/>
    <property type="match status" value="1"/>
</dbReference>
<dbReference type="InterPro" id="IPR051056">
    <property type="entry name" value="Glycosyl_Hydrolase_73"/>
</dbReference>
<proteinExistence type="predicted"/>
<keyword evidence="1" id="KW-0378">Hydrolase</keyword>
<keyword evidence="3" id="KW-0966">Cell projection</keyword>
<dbReference type="Pfam" id="PF01832">
    <property type="entry name" value="Glucosaminidase"/>
    <property type="match status" value="1"/>
</dbReference>
<evidence type="ECO:0000256" key="1">
    <source>
        <dbReference type="ARBA" id="ARBA00022801"/>
    </source>
</evidence>
<dbReference type="InterPro" id="IPR023346">
    <property type="entry name" value="Lysozyme-like_dom_sf"/>
</dbReference>
<dbReference type="PANTHER" id="PTHR33308">
    <property type="entry name" value="PEPTIDOGLYCAN HYDROLASE FLGJ"/>
    <property type="match status" value="1"/>
</dbReference>
<dbReference type="RefSeq" id="WP_110024761.1">
    <property type="nucleotide sequence ID" value="NZ_QGTS01000002.1"/>
</dbReference>
<protein>
    <submittedName>
        <fullName evidence="3">Flagellar protein FlgJ</fullName>
    </submittedName>
</protein>
<accession>A0A317Q791</accession>
<dbReference type="Pfam" id="PF01471">
    <property type="entry name" value="PG_binding_1"/>
    <property type="match status" value="1"/>
</dbReference>
<reference evidence="3 4" key="1">
    <citation type="submission" date="2018-05" db="EMBL/GenBank/DDBJ databases">
        <title>Genomic Encyclopedia of Type Strains, Phase IV (KMG-IV): sequencing the most valuable type-strain genomes for metagenomic binning, comparative biology and taxonomic classification.</title>
        <authorList>
            <person name="Goeker M."/>
        </authorList>
    </citation>
    <scope>NUCLEOTIDE SEQUENCE [LARGE SCALE GENOMIC DNA]</scope>
    <source>
        <strain evidence="3 4">DSM 19579</strain>
    </source>
</reference>
<dbReference type="AlphaFoldDB" id="A0A317Q791"/>
<sequence length="291" mass="32311">MRWMLRAGVGIGQPNHHDDVKKVQILLNRAIHESKGEILKEDGIFGPKTQARIAQFQQNTLHMHHVDAIVNKNGPTQRALRPHTSVPIVQTSPQVNNNPHLSPSHDAAIIPNSALLEMIKRHASQRPVNHKVAWFNRALPAALNVKAHWGVPIAVTLAQGALESNWGRHAPGNIFFGVKGKSTKGKTISVTTHENYGGKNTVIKDKFRAYDTLEESAEDYGQFLASNRRYAGAFAFRNEPEKFIHVVAVAGYASDPYYEKKILAIIRSNGLSDYDAPDIKTTVSFQNTVNH</sequence>
<dbReference type="Proteomes" id="UP000246744">
    <property type="component" value="Unassembled WGS sequence"/>
</dbReference>
<keyword evidence="4" id="KW-1185">Reference proteome</keyword>
<evidence type="ECO:0000313" key="3">
    <source>
        <dbReference type="EMBL" id="PWW11402.1"/>
    </source>
</evidence>
<feature type="domain" description="Mannosyl-glycoprotein endo-beta-N-acetylglucosamidase-like" evidence="2">
    <location>
        <begin position="125"/>
        <end position="275"/>
    </location>
</feature>
<evidence type="ECO:0000259" key="2">
    <source>
        <dbReference type="SMART" id="SM00047"/>
    </source>
</evidence>
<dbReference type="InterPro" id="IPR036365">
    <property type="entry name" value="PGBD-like_sf"/>
</dbReference>
<name>A0A317Q791_9ENTR</name>